<organism evidence="1">
    <name type="scientific">Lepeophtheirus salmonis</name>
    <name type="common">Salmon louse</name>
    <name type="synonym">Caligus salmonis</name>
    <dbReference type="NCBI Taxonomy" id="72036"/>
    <lineage>
        <taxon>Eukaryota</taxon>
        <taxon>Metazoa</taxon>
        <taxon>Ecdysozoa</taxon>
        <taxon>Arthropoda</taxon>
        <taxon>Crustacea</taxon>
        <taxon>Multicrustacea</taxon>
        <taxon>Hexanauplia</taxon>
        <taxon>Copepoda</taxon>
        <taxon>Siphonostomatoida</taxon>
        <taxon>Caligidae</taxon>
        <taxon>Lepeophtheirus</taxon>
    </lineage>
</organism>
<dbReference type="AlphaFoldDB" id="A0A0K2UAB9"/>
<name>A0A0K2UAB9_LEPSM</name>
<sequence>MVLTHITSDINRVYFGILNKVTENQHDNPYNLKNVVYESSSAVVTFH</sequence>
<dbReference type="EMBL" id="HACA01017828">
    <property type="protein sequence ID" value="CDW35189.1"/>
    <property type="molecule type" value="Transcribed_RNA"/>
</dbReference>
<protein>
    <submittedName>
        <fullName evidence="1">Uncharacterized protein</fullName>
    </submittedName>
</protein>
<proteinExistence type="predicted"/>
<evidence type="ECO:0000313" key="1">
    <source>
        <dbReference type="EMBL" id="CDW35189.1"/>
    </source>
</evidence>
<accession>A0A0K2UAB9</accession>
<reference evidence="1" key="1">
    <citation type="submission" date="2014-05" db="EMBL/GenBank/DDBJ databases">
        <authorList>
            <person name="Chronopoulou M."/>
        </authorList>
    </citation>
    <scope>NUCLEOTIDE SEQUENCE</scope>
    <source>
        <tissue evidence="1">Whole organism</tissue>
    </source>
</reference>